<keyword evidence="2" id="KW-0175">Coiled coil</keyword>
<dbReference type="RefSeq" id="WP_184664148.1">
    <property type="nucleotide sequence ID" value="NZ_JACHHB010000007.1"/>
</dbReference>
<dbReference type="Gene3D" id="1.10.443.10">
    <property type="entry name" value="Intergrase catalytic core"/>
    <property type="match status" value="1"/>
</dbReference>
<dbReference type="InterPro" id="IPR013762">
    <property type="entry name" value="Integrase-like_cat_sf"/>
</dbReference>
<evidence type="ECO:0000313" key="4">
    <source>
        <dbReference type="Proteomes" id="UP000551878"/>
    </source>
</evidence>
<feature type="coiled-coil region" evidence="2">
    <location>
        <begin position="266"/>
        <end position="315"/>
    </location>
</feature>
<gene>
    <name evidence="3" type="ORF">HNQ41_001900</name>
</gene>
<evidence type="ECO:0000313" key="3">
    <source>
        <dbReference type="EMBL" id="MBB5173711.1"/>
    </source>
</evidence>
<dbReference type="GO" id="GO:0015074">
    <property type="term" value="P:DNA integration"/>
    <property type="evidence" value="ECO:0007669"/>
    <property type="project" value="InterPro"/>
</dbReference>
<name>A0A840QQV8_9BACI</name>
<sequence length="413" mass="48727">MPQGESLQSVRQEIDPFIKKMIYRQNVDIDWSCAFSIDRFLMYVSNNQQAQEEHFKWGTHSVNEYMVHLLDSGKSGAQVRKITEAIISFSEHINQPVNKEEVTIPEDSTGEVPTVEEEEDIYQIEKQQYEKVIAQNEGVYIDKKPTLQDVTLNPYGNFRDEFRNYLLFRLAIETGLYVSEIVHLNVESVNDDGELVLEDRTIPLSNTTKQVFYDYIDFRKQYDLPIWVQKVMYDIDNGGIGITKLYLDKEKLRFFHLSPDEKTEEIRSLVMEKFTMEEEVEQLEQSEEDINEEKIDELDDRIEKTTEQIYELKEIVEFEMQINQASFNPAMFVTSRYARISEEEVKEILEREALPLEVIKATIKKRWQDAGFKRNQTEKFLGQKPNRFGSSNQDSLFQDFIHAGFTFHNRIFF</sequence>
<dbReference type="EMBL" id="JACHHB010000007">
    <property type="protein sequence ID" value="MBB5173711.1"/>
    <property type="molecule type" value="Genomic_DNA"/>
</dbReference>
<comment type="caution">
    <text evidence="3">The sequence shown here is derived from an EMBL/GenBank/DDBJ whole genome shotgun (WGS) entry which is preliminary data.</text>
</comment>
<dbReference type="GO" id="GO:0006310">
    <property type="term" value="P:DNA recombination"/>
    <property type="evidence" value="ECO:0007669"/>
    <property type="project" value="UniProtKB-KW"/>
</dbReference>
<dbReference type="SUPFAM" id="SSF56349">
    <property type="entry name" value="DNA breaking-rejoining enzymes"/>
    <property type="match status" value="1"/>
</dbReference>
<protein>
    <submittedName>
        <fullName evidence="3">Site-specific recombinase XerD</fullName>
    </submittedName>
</protein>
<dbReference type="GO" id="GO:0003677">
    <property type="term" value="F:DNA binding"/>
    <property type="evidence" value="ECO:0007669"/>
    <property type="project" value="InterPro"/>
</dbReference>
<dbReference type="InterPro" id="IPR011010">
    <property type="entry name" value="DNA_brk_join_enz"/>
</dbReference>
<organism evidence="3 4">
    <name type="scientific">Texcoconibacillus texcoconensis</name>
    <dbReference type="NCBI Taxonomy" id="1095777"/>
    <lineage>
        <taxon>Bacteria</taxon>
        <taxon>Bacillati</taxon>
        <taxon>Bacillota</taxon>
        <taxon>Bacilli</taxon>
        <taxon>Bacillales</taxon>
        <taxon>Bacillaceae</taxon>
        <taxon>Texcoconibacillus</taxon>
    </lineage>
</organism>
<evidence type="ECO:0000256" key="2">
    <source>
        <dbReference type="SAM" id="Coils"/>
    </source>
</evidence>
<reference evidence="3 4" key="1">
    <citation type="submission" date="2020-08" db="EMBL/GenBank/DDBJ databases">
        <title>Genomic Encyclopedia of Type Strains, Phase IV (KMG-IV): sequencing the most valuable type-strain genomes for metagenomic binning, comparative biology and taxonomic classification.</title>
        <authorList>
            <person name="Goeker M."/>
        </authorList>
    </citation>
    <scope>NUCLEOTIDE SEQUENCE [LARGE SCALE GENOMIC DNA]</scope>
    <source>
        <strain evidence="3 4">DSM 24696</strain>
    </source>
</reference>
<evidence type="ECO:0000256" key="1">
    <source>
        <dbReference type="ARBA" id="ARBA00023172"/>
    </source>
</evidence>
<dbReference type="Proteomes" id="UP000551878">
    <property type="component" value="Unassembled WGS sequence"/>
</dbReference>
<keyword evidence="4" id="KW-1185">Reference proteome</keyword>
<accession>A0A840QQV8</accession>
<keyword evidence="1" id="KW-0233">DNA recombination</keyword>
<dbReference type="AlphaFoldDB" id="A0A840QQV8"/>
<proteinExistence type="predicted"/>